<protein>
    <submittedName>
        <fullName evidence="6">MAPEG family protein</fullName>
    </submittedName>
</protein>
<dbReference type="InterPro" id="IPR001129">
    <property type="entry name" value="Membr-assoc_MAPEG"/>
</dbReference>
<comment type="subcellular location">
    <subcellularLocation>
        <location evidence="1">Membrane</location>
    </subcellularLocation>
</comment>
<dbReference type="EMBL" id="JBHSWG010000001">
    <property type="protein sequence ID" value="MFC6759514.1"/>
    <property type="molecule type" value="Genomic_DNA"/>
</dbReference>
<keyword evidence="4 5" id="KW-0472">Membrane</keyword>
<dbReference type="InterPro" id="IPR023352">
    <property type="entry name" value="MAPEG-like_dom_sf"/>
</dbReference>
<accession>A0ABW2B1E3</accession>
<feature type="transmembrane region" description="Helical" evidence="5">
    <location>
        <begin position="83"/>
        <end position="104"/>
    </location>
</feature>
<name>A0ABW2B1E3_9RHOB</name>
<feature type="transmembrane region" description="Helical" evidence="5">
    <location>
        <begin position="57"/>
        <end position="77"/>
    </location>
</feature>
<dbReference type="Pfam" id="PF01124">
    <property type="entry name" value="MAPEG"/>
    <property type="match status" value="1"/>
</dbReference>
<evidence type="ECO:0000313" key="6">
    <source>
        <dbReference type="EMBL" id="MFC6759514.1"/>
    </source>
</evidence>
<keyword evidence="2 5" id="KW-0812">Transmembrane</keyword>
<organism evidence="6 7">
    <name type="scientific">Sulfitobacter porphyrae</name>
    <dbReference type="NCBI Taxonomy" id="1246864"/>
    <lineage>
        <taxon>Bacteria</taxon>
        <taxon>Pseudomonadati</taxon>
        <taxon>Pseudomonadota</taxon>
        <taxon>Alphaproteobacteria</taxon>
        <taxon>Rhodobacterales</taxon>
        <taxon>Roseobacteraceae</taxon>
        <taxon>Sulfitobacter</taxon>
    </lineage>
</organism>
<keyword evidence="7" id="KW-1185">Reference proteome</keyword>
<sequence>MEQFSDYGHAIMSLALFGLIGLLLSPISAARKSADGVTAGDMPAADYSNASYRLSRAYMNAMEMSGMFAAVTVAAILAGASPFWVNLLASLFLISRVVVAFVHIRGIGKENLGLRTMIYTFGWACCVFLGLMAVVAVF</sequence>
<dbReference type="Proteomes" id="UP001596353">
    <property type="component" value="Unassembled WGS sequence"/>
</dbReference>
<feature type="transmembrane region" description="Helical" evidence="5">
    <location>
        <begin position="116"/>
        <end position="137"/>
    </location>
</feature>
<gene>
    <name evidence="6" type="ORF">ACFQFQ_08455</name>
</gene>
<evidence type="ECO:0000256" key="1">
    <source>
        <dbReference type="ARBA" id="ARBA00004370"/>
    </source>
</evidence>
<evidence type="ECO:0000256" key="2">
    <source>
        <dbReference type="ARBA" id="ARBA00022692"/>
    </source>
</evidence>
<evidence type="ECO:0000313" key="7">
    <source>
        <dbReference type="Proteomes" id="UP001596353"/>
    </source>
</evidence>
<dbReference type="Gene3D" id="1.20.120.550">
    <property type="entry name" value="Membrane associated eicosanoid/glutathione metabolism-like domain"/>
    <property type="match status" value="1"/>
</dbReference>
<evidence type="ECO:0000256" key="4">
    <source>
        <dbReference type="ARBA" id="ARBA00023136"/>
    </source>
</evidence>
<evidence type="ECO:0000256" key="5">
    <source>
        <dbReference type="SAM" id="Phobius"/>
    </source>
</evidence>
<comment type="caution">
    <text evidence="6">The sequence shown here is derived from an EMBL/GenBank/DDBJ whole genome shotgun (WGS) entry which is preliminary data.</text>
</comment>
<keyword evidence="3 5" id="KW-1133">Transmembrane helix</keyword>
<dbReference type="SUPFAM" id="SSF161084">
    <property type="entry name" value="MAPEG domain-like"/>
    <property type="match status" value="1"/>
</dbReference>
<feature type="transmembrane region" description="Helical" evidence="5">
    <location>
        <begin position="6"/>
        <end position="24"/>
    </location>
</feature>
<reference evidence="7" key="1">
    <citation type="journal article" date="2019" name="Int. J. Syst. Evol. Microbiol.">
        <title>The Global Catalogue of Microorganisms (GCM) 10K type strain sequencing project: providing services to taxonomists for standard genome sequencing and annotation.</title>
        <authorList>
            <consortium name="The Broad Institute Genomics Platform"/>
            <consortium name="The Broad Institute Genome Sequencing Center for Infectious Disease"/>
            <person name="Wu L."/>
            <person name="Ma J."/>
        </authorList>
    </citation>
    <scope>NUCLEOTIDE SEQUENCE [LARGE SCALE GENOMIC DNA]</scope>
    <source>
        <strain evidence="7">CCUG 66188</strain>
    </source>
</reference>
<proteinExistence type="predicted"/>
<evidence type="ECO:0000256" key="3">
    <source>
        <dbReference type="ARBA" id="ARBA00022989"/>
    </source>
</evidence>